<proteinExistence type="predicted"/>
<reference evidence="1 2" key="1">
    <citation type="journal article" date="2022" name="Hortic Res">
        <title>A haplotype resolved chromosomal level avocado genome allows analysis of novel avocado genes.</title>
        <authorList>
            <person name="Nath O."/>
            <person name="Fletcher S.J."/>
            <person name="Hayward A."/>
            <person name="Shaw L.M."/>
            <person name="Masouleh A.K."/>
            <person name="Furtado A."/>
            <person name="Henry R.J."/>
            <person name="Mitter N."/>
        </authorList>
    </citation>
    <scope>NUCLEOTIDE SEQUENCE [LARGE SCALE GENOMIC DNA]</scope>
    <source>
        <strain evidence="2">cv. Hass</strain>
    </source>
</reference>
<organism evidence="1 2">
    <name type="scientific">Persea americana</name>
    <name type="common">Avocado</name>
    <dbReference type="NCBI Taxonomy" id="3435"/>
    <lineage>
        <taxon>Eukaryota</taxon>
        <taxon>Viridiplantae</taxon>
        <taxon>Streptophyta</taxon>
        <taxon>Embryophyta</taxon>
        <taxon>Tracheophyta</taxon>
        <taxon>Spermatophyta</taxon>
        <taxon>Magnoliopsida</taxon>
        <taxon>Magnoliidae</taxon>
        <taxon>Laurales</taxon>
        <taxon>Lauraceae</taxon>
        <taxon>Persea</taxon>
    </lineage>
</organism>
<evidence type="ECO:0000313" key="2">
    <source>
        <dbReference type="Proteomes" id="UP001234297"/>
    </source>
</evidence>
<dbReference type="EMBL" id="CM056810">
    <property type="protein sequence ID" value="KAJ8643362.1"/>
    <property type="molecule type" value="Genomic_DNA"/>
</dbReference>
<accession>A0ACC2MC51</accession>
<sequence length="287" mass="31379">MSSSKLLEQLWHKSGSCPEGTIPIQRTRKRHLLGARSLADASAQLESAKLSFDKSLQGGEGVIDVWNPSVEVPSESTKGTMFVGRRDGFDLVSSGWMVSPSLFGDAATRLYAFWGTDNNVGCYNLKCPGFVQTSHALTLGGALRVSSYGAEQIIIAVKIFRVQGNANWWLVVENKTLGYWPSSLFKSMAKNADYIQWGGQIYNSVPGGKHTSTEMGSGLWPERGPRKAAYFRKCLYYDENISGKTPDYWYETKVSKPKCYGISDVFPSTGGGLAFYYGGPGGPDCDA</sequence>
<protein>
    <submittedName>
        <fullName evidence="1">Uncharacterized protein</fullName>
    </submittedName>
</protein>
<comment type="caution">
    <text evidence="1">The sequence shown here is derived from an EMBL/GenBank/DDBJ whole genome shotgun (WGS) entry which is preliminary data.</text>
</comment>
<keyword evidence="2" id="KW-1185">Reference proteome</keyword>
<name>A0ACC2MC51_PERAE</name>
<dbReference type="Proteomes" id="UP001234297">
    <property type="component" value="Chromosome 2"/>
</dbReference>
<evidence type="ECO:0000313" key="1">
    <source>
        <dbReference type="EMBL" id="KAJ8643362.1"/>
    </source>
</evidence>
<gene>
    <name evidence="1" type="ORF">MRB53_005110</name>
</gene>